<accession>A0A8S3VDU9</accession>
<organism evidence="1 2">
    <name type="scientific">Mytilus edulis</name>
    <name type="common">Blue mussel</name>
    <dbReference type="NCBI Taxonomy" id="6550"/>
    <lineage>
        <taxon>Eukaryota</taxon>
        <taxon>Metazoa</taxon>
        <taxon>Spiralia</taxon>
        <taxon>Lophotrochozoa</taxon>
        <taxon>Mollusca</taxon>
        <taxon>Bivalvia</taxon>
        <taxon>Autobranchia</taxon>
        <taxon>Pteriomorphia</taxon>
        <taxon>Mytilida</taxon>
        <taxon>Mytiloidea</taxon>
        <taxon>Mytilidae</taxon>
        <taxon>Mytilinae</taxon>
        <taxon>Mytilus</taxon>
    </lineage>
</organism>
<sequence>MECDSIHSTIERKLRNKPIYCPQNYIDLIKDARPHQPYDVKYLSHEFFGKYSELKYYSSIRPGNRVGDPVVTNIRVLKYTEDGSIQYKLDFSDQYQDLPRRSKVGLPSVDDTIERLYLSQVPIKKAKYQHLQELKAVIPRDFHPFYDRQFQSQNTNKLKKYSVQELRSYLLSRLIAATKFNKRKLIELAEYAHDLKLEIIEEDDYKDLCKERRRISTKEGQSHYVIDVSEVTDWTVDLRRVPSVETGDIIIYLFSTCQWSDDRLRDYKQHNGYKLYMCKHISDMKLYKTDTLGYMYVHANCVPETRQSADPYNTWVLMDSTGYLKSGGCTCVA</sequence>
<dbReference type="EMBL" id="CAJPWZ010003255">
    <property type="protein sequence ID" value="CAG2254832.1"/>
    <property type="molecule type" value="Genomic_DNA"/>
</dbReference>
<evidence type="ECO:0000313" key="1">
    <source>
        <dbReference type="EMBL" id="CAG2254832.1"/>
    </source>
</evidence>
<dbReference type="OrthoDB" id="6161632at2759"/>
<keyword evidence="2" id="KW-1185">Reference proteome</keyword>
<evidence type="ECO:0000313" key="2">
    <source>
        <dbReference type="Proteomes" id="UP000683360"/>
    </source>
</evidence>
<reference evidence="1" key="1">
    <citation type="submission" date="2021-03" db="EMBL/GenBank/DDBJ databases">
        <authorList>
            <person name="Bekaert M."/>
        </authorList>
    </citation>
    <scope>NUCLEOTIDE SEQUENCE</scope>
</reference>
<dbReference type="PANTHER" id="PTHR47526">
    <property type="entry name" value="ATP-DEPENDENT DNA HELICASE"/>
    <property type="match status" value="1"/>
</dbReference>
<dbReference type="Proteomes" id="UP000683360">
    <property type="component" value="Unassembled WGS sequence"/>
</dbReference>
<dbReference type="AlphaFoldDB" id="A0A8S3VDU9"/>
<gene>
    <name evidence="1" type="ORF">MEDL_66296</name>
</gene>
<dbReference type="PANTHER" id="PTHR47526:SF3">
    <property type="entry name" value="PHD-TYPE DOMAIN-CONTAINING PROTEIN"/>
    <property type="match status" value="1"/>
</dbReference>
<comment type="caution">
    <text evidence="1">The sequence shown here is derived from an EMBL/GenBank/DDBJ whole genome shotgun (WGS) entry which is preliminary data.</text>
</comment>
<proteinExistence type="predicted"/>
<name>A0A8S3VDU9_MYTED</name>
<protein>
    <submittedName>
        <fullName evidence="1">Uncharacterized protein</fullName>
    </submittedName>
</protein>